<dbReference type="GO" id="GO:0004523">
    <property type="term" value="F:RNA-DNA hybrid ribonuclease activity"/>
    <property type="evidence" value="ECO:0007669"/>
    <property type="project" value="InterPro"/>
</dbReference>
<reference evidence="2 3" key="1">
    <citation type="journal article" date="2021" name="Plant Biotechnol. J.">
        <title>Multi-omics assisted identification of the key and species-specific regulatory components of drought-tolerant mechanisms in Gossypium stocksii.</title>
        <authorList>
            <person name="Yu D."/>
            <person name="Ke L."/>
            <person name="Zhang D."/>
            <person name="Wu Y."/>
            <person name="Sun Y."/>
            <person name="Mei J."/>
            <person name="Sun J."/>
            <person name="Sun Y."/>
        </authorList>
    </citation>
    <scope>NUCLEOTIDE SEQUENCE [LARGE SCALE GENOMIC DNA]</scope>
    <source>
        <strain evidence="3">cv. E1</strain>
        <tissue evidence="2">Leaf</tissue>
    </source>
</reference>
<dbReference type="InterPro" id="IPR052929">
    <property type="entry name" value="RNase_H-like_EbsB-rel"/>
</dbReference>
<dbReference type="InterPro" id="IPR044730">
    <property type="entry name" value="RNase_H-like_dom_plant"/>
</dbReference>
<dbReference type="GO" id="GO:0003676">
    <property type="term" value="F:nucleic acid binding"/>
    <property type="evidence" value="ECO:0007669"/>
    <property type="project" value="InterPro"/>
</dbReference>
<dbReference type="PANTHER" id="PTHR47074:SF61">
    <property type="entry name" value="RNASE H TYPE-1 DOMAIN-CONTAINING PROTEIN"/>
    <property type="match status" value="1"/>
</dbReference>
<dbReference type="PANTHER" id="PTHR47074">
    <property type="entry name" value="BNAC02G40300D PROTEIN"/>
    <property type="match status" value="1"/>
</dbReference>
<dbReference type="Proteomes" id="UP000828251">
    <property type="component" value="Unassembled WGS sequence"/>
</dbReference>
<dbReference type="Pfam" id="PF13456">
    <property type="entry name" value="RVT_3"/>
    <property type="match status" value="1"/>
</dbReference>
<organism evidence="2 3">
    <name type="scientific">Gossypium stocksii</name>
    <dbReference type="NCBI Taxonomy" id="47602"/>
    <lineage>
        <taxon>Eukaryota</taxon>
        <taxon>Viridiplantae</taxon>
        <taxon>Streptophyta</taxon>
        <taxon>Embryophyta</taxon>
        <taxon>Tracheophyta</taxon>
        <taxon>Spermatophyta</taxon>
        <taxon>Magnoliopsida</taxon>
        <taxon>eudicotyledons</taxon>
        <taxon>Gunneridae</taxon>
        <taxon>Pentapetalae</taxon>
        <taxon>rosids</taxon>
        <taxon>malvids</taxon>
        <taxon>Malvales</taxon>
        <taxon>Malvaceae</taxon>
        <taxon>Malvoideae</taxon>
        <taxon>Gossypium</taxon>
    </lineage>
</organism>
<proteinExistence type="predicted"/>
<dbReference type="OrthoDB" id="1002384at2759"/>
<evidence type="ECO:0000313" key="3">
    <source>
        <dbReference type="Proteomes" id="UP000828251"/>
    </source>
</evidence>
<evidence type="ECO:0000259" key="1">
    <source>
        <dbReference type="Pfam" id="PF13456"/>
    </source>
</evidence>
<feature type="domain" description="RNase H type-1" evidence="1">
    <location>
        <begin position="138"/>
        <end position="215"/>
    </location>
</feature>
<dbReference type="EMBL" id="JAIQCV010000003">
    <property type="protein sequence ID" value="KAH1113887.1"/>
    <property type="molecule type" value="Genomic_DNA"/>
</dbReference>
<sequence>MILSLFGEDQANRIMRIPLLNTKSVEHLARDHSFIKQVLNALGMVYLLRSDEHNWKLWVASLFLQNSLTECKSLTVAWWSLWFYRNNPYHEGVQQSVQGVVTFVKAYIGEIDALDAPSKPMTVMREDRWDTYKYVYWILIRNKEGLIMAAFTCLNNHVANSFMAEARDCERAVSFAVDLGFKNVIVEGDSLPIIKNLQSSMDDNSIVSVIVKEIKMEDAPVDVENAVAGWIYWSSDTWPWYRRYYRLLNSDALLKAVTVLFS</sequence>
<comment type="caution">
    <text evidence="2">The sequence shown here is derived from an EMBL/GenBank/DDBJ whole genome shotgun (WGS) entry which is preliminary data.</text>
</comment>
<accession>A0A9D3W6P8</accession>
<dbReference type="InterPro" id="IPR002156">
    <property type="entry name" value="RNaseH_domain"/>
</dbReference>
<protein>
    <recommendedName>
        <fullName evidence="1">RNase H type-1 domain-containing protein</fullName>
    </recommendedName>
</protein>
<keyword evidence="3" id="KW-1185">Reference proteome</keyword>
<dbReference type="AlphaFoldDB" id="A0A9D3W6P8"/>
<dbReference type="CDD" id="cd06222">
    <property type="entry name" value="RNase_H_like"/>
    <property type="match status" value="1"/>
</dbReference>
<gene>
    <name evidence="2" type="ORF">J1N35_007265</name>
</gene>
<evidence type="ECO:0000313" key="2">
    <source>
        <dbReference type="EMBL" id="KAH1113887.1"/>
    </source>
</evidence>
<name>A0A9D3W6P8_9ROSI</name>